<protein>
    <submittedName>
        <fullName evidence="6">Uncharacterized protein</fullName>
    </submittedName>
</protein>
<dbReference type="Proteomes" id="UP000799750">
    <property type="component" value="Unassembled WGS sequence"/>
</dbReference>
<dbReference type="GO" id="GO:0034388">
    <property type="term" value="C:Pwp2p-containing subcomplex of 90S preribosome"/>
    <property type="evidence" value="ECO:0007669"/>
    <property type="project" value="TreeGrafter"/>
</dbReference>
<dbReference type="Gene3D" id="2.130.10.10">
    <property type="entry name" value="YVTN repeat-like/Quinoprotein amine dehydrogenase"/>
    <property type="match status" value="1"/>
</dbReference>
<dbReference type="InterPro" id="IPR015943">
    <property type="entry name" value="WD40/YVTN_repeat-like_dom_sf"/>
</dbReference>
<evidence type="ECO:0000256" key="3">
    <source>
        <dbReference type="ARBA" id="ARBA00022574"/>
    </source>
</evidence>
<dbReference type="GO" id="GO:0032040">
    <property type="term" value="C:small-subunit processome"/>
    <property type="evidence" value="ECO:0007669"/>
    <property type="project" value="TreeGrafter"/>
</dbReference>
<dbReference type="AlphaFoldDB" id="A0A6A6Q9R8"/>
<dbReference type="PANTHER" id="PTHR18359:SF0">
    <property type="entry name" value="U3 SMALL NUCLEOLAR RNA-ASSOCIATED PROTEIN 18 HOMOLOG"/>
    <property type="match status" value="1"/>
</dbReference>
<sequence length="117" mass="12792">RSVARWVDGEDVGTTTIALGRKRGRDGSIGGNGWAVVGKEESVVNGGILKAAMLTRVLDHLTTPTSYLEFSPQGQLLVMSSCWKNNALRLVYLPSCTVYRNWPTDKTLLGRITAIAW</sequence>
<keyword evidence="2" id="KW-0698">rRNA processing</keyword>
<keyword evidence="3" id="KW-0853">WD repeat</keyword>
<dbReference type="PANTHER" id="PTHR18359">
    <property type="entry name" value="WD-REPEAT PROTEIN-RELATED"/>
    <property type="match status" value="1"/>
</dbReference>
<keyword evidence="7" id="KW-1185">Reference proteome</keyword>
<organism evidence="6 7">
    <name type="scientific">Lophium mytilinum</name>
    <dbReference type="NCBI Taxonomy" id="390894"/>
    <lineage>
        <taxon>Eukaryota</taxon>
        <taxon>Fungi</taxon>
        <taxon>Dikarya</taxon>
        <taxon>Ascomycota</taxon>
        <taxon>Pezizomycotina</taxon>
        <taxon>Dothideomycetes</taxon>
        <taxon>Pleosporomycetidae</taxon>
        <taxon>Mytilinidiales</taxon>
        <taxon>Mytilinidiaceae</taxon>
        <taxon>Lophium</taxon>
    </lineage>
</organism>
<reference evidence="6" key="1">
    <citation type="journal article" date="2020" name="Stud. Mycol.">
        <title>101 Dothideomycetes genomes: a test case for predicting lifestyles and emergence of pathogens.</title>
        <authorList>
            <person name="Haridas S."/>
            <person name="Albert R."/>
            <person name="Binder M."/>
            <person name="Bloem J."/>
            <person name="Labutti K."/>
            <person name="Salamov A."/>
            <person name="Andreopoulos B."/>
            <person name="Baker S."/>
            <person name="Barry K."/>
            <person name="Bills G."/>
            <person name="Bluhm B."/>
            <person name="Cannon C."/>
            <person name="Castanera R."/>
            <person name="Culley D."/>
            <person name="Daum C."/>
            <person name="Ezra D."/>
            <person name="Gonzalez J."/>
            <person name="Henrissat B."/>
            <person name="Kuo A."/>
            <person name="Liang C."/>
            <person name="Lipzen A."/>
            <person name="Lutzoni F."/>
            <person name="Magnuson J."/>
            <person name="Mondo S."/>
            <person name="Nolan M."/>
            <person name="Ohm R."/>
            <person name="Pangilinan J."/>
            <person name="Park H.-J."/>
            <person name="Ramirez L."/>
            <person name="Alfaro M."/>
            <person name="Sun H."/>
            <person name="Tritt A."/>
            <person name="Yoshinaga Y."/>
            <person name="Zwiers L.-H."/>
            <person name="Turgeon B."/>
            <person name="Goodwin S."/>
            <person name="Spatafora J."/>
            <person name="Crous P."/>
            <person name="Grigoriev I."/>
        </authorList>
    </citation>
    <scope>NUCLEOTIDE SEQUENCE</scope>
    <source>
        <strain evidence="6">CBS 269.34</strain>
    </source>
</reference>
<feature type="non-terminal residue" evidence="6">
    <location>
        <position position="1"/>
    </location>
</feature>
<dbReference type="GO" id="GO:0006364">
    <property type="term" value="P:rRNA processing"/>
    <property type="evidence" value="ECO:0007669"/>
    <property type="project" value="UniProtKB-KW"/>
</dbReference>
<evidence type="ECO:0000313" key="7">
    <source>
        <dbReference type="Proteomes" id="UP000799750"/>
    </source>
</evidence>
<proteinExistence type="predicted"/>
<keyword evidence="4" id="KW-0677">Repeat</keyword>
<keyword evidence="5" id="KW-0539">Nucleus</keyword>
<evidence type="ECO:0000256" key="1">
    <source>
        <dbReference type="ARBA" id="ARBA00004604"/>
    </source>
</evidence>
<evidence type="ECO:0000256" key="4">
    <source>
        <dbReference type="ARBA" id="ARBA00022737"/>
    </source>
</evidence>
<evidence type="ECO:0000256" key="5">
    <source>
        <dbReference type="ARBA" id="ARBA00023242"/>
    </source>
</evidence>
<gene>
    <name evidence="6" type="ORF">BU16DRAFT_418801</name>
</gene>
<dbReference type="EMBL" id="MU004201">
    <property type="protein sequence ID" value="KAF2488764.1"/>
    <property type="molecule type" value="Genomic_DNA"/>
</dbReference>
<accession>A0A6A6Q9R8</accession>
<comment type="subcellular location">
    <subcellularLocation>
        <location evidence="1">Nucleus</location>
        <location evidence="1">Nucleolus</location>
    </subcellularLocation>
</comment>
<dbReference type="InterPro" id="IPR045161">
    <property type="entry name" value="Utp18"/>
</dbReference>
<dbReference type="OrthoDB" id="1935146at2759"/>
<name>A0A6A6Q9R8_9PEZI</name>
<feature type="non-terminal residue" evidence="6">
    <location>
        <position position="117"/>
    </location>
</feature>
<evidence type="ECO:0000313" key="6">
    <source>
        <dbReference type="EMBL" id="KAF2488764.1"/>
    </source>
</evidence>
<evidence type="ECO:0000256" key="2">
    <source>
        <dbReference type="ARBA" id="ARBA00022552"/>
    </source>
</evidence>